<dbReference type="EMBL" id="CP012600">
    <property type="protein sequence ID" value="ALC81796.1"/>
    <property type="molecule type" value="Genomic_DNA"/>
</dbReference>
<keyword evidence="3 6" id="KW-0812">Transmembrane</keyword>
<keyword evidence="5 6" id="KW-0472">Membrane</keyword>
<evidence type="ECO:0000313" key="7">
    <source>
        <dbReference type="EMBL" id="ALC81796.1"/>
    </source>
</evidence>
<feature type="transmembrane region" description="Helical" evidence="6">
    <location>
        <begin position="269"/>
        <end position="292"/>
    </location>
</feature>
<evidence type="ECO:0000256" key="6">
    <source>
        <dbReference type="SAM" id="Phobius"/>
    </source>
</evidence>
<dbReference type="GO" id="GO:0055085">
    <property type="term" value="P:transmembrane transport"/>
    <property type="evidence" value="ECO:0007669"/>
    <property type="project" value="TreeGrafter"/>
</dbReference>
<dbReference type="GO" id="GO:0016020">
    <property type="term" value="C:membrane"/>
    <property type="evidence" value="ECO:0007669"/>
    <property type="project" value="UniProtKB-SubCell"/>
</dbReference>
<dbReference type="InterPro" id="IPR002549">
    <property type="entry name" value="AI-2E-like"/>
</dbReference>
<comment type="subcellular location">
    <subcellularLocation>
        <location evidence="1">Membrane</location>
        <topology evidence="1">Multi-pass membrane protein</topology>
    </subcellularLocation>
</comment>
<reference evidence="7 8" key="2">
    <citation type="journal article" date="2016" name="Int. J. Syst. Evol. Microbiol.">
        <title>Bacillus gobiensis sp. nov., isolated from a soil sample.</title>
        <authorList>
            <person name="Liu B."/>
            <person name="Liu G.H."/>
            <person name="Cetin S."/>
            <person name="Schumann P."/>
            <person name="Pan Z.Z."/>
            <person name="Chen Q.Q."/>
        </authorList>
    </citation>
    <scope>NUCLEOTIDE SEQUENCE [LARGE SCALE GENOMIC DNA]</scope>
    <source>
        <strain evidence="7 8">FJAT-4402</strain>
    </source>
</reference>
<dbReference type="STRING" id="1441095.AM592_09420"/>
<dbReference type="OrthoDB" id="9793390at2"/>
<dbReference type="RefSeq" id="WP_053603566.1">
    <property type="nucleotide sequence ID" value="NZ_CP012600.1"/>
</dbReference>
<evidence type="ECO:0008006" key="9">
    <source>
        <dbReference type="Google" id="ProtNLM"/>
    </source>
</evidence>
<name>A0A0M3R9P7_9BACI</name>
<reference evidence="8" key="1">
    <citation type="submission" date="2015-08" db="EMBL/GenBank/DDBJ databases">
        <title>Genome sequencing project for genomic taxonomy and phylogenomics of Bacillus-like bacteria.</title>
        <authorList>
            <person name="Liu B."/>
            <person name="Wang J."/>
            <person name="Zhu Y."/>
            <person name="Liu G."/>
            <person name="Chen Q."/>
            <person name="Chen Z."/>
            <person name="Lan J."/>
            <person name="Che J."/>
            <person name="Ge C."/>
            <person name="Shi H."/>
            <person name="Pan Z."/>
            <person name="Liu X."/>
        </authorList>
    </citation>
    <scope>NUCLEOTIDE SEQUENCE [LARGE SCALE GENOMIC DNA]</scope>
    <source>
        <strain evidence="8">FJAT-4402</strain>
    </source>
</reference>
<evidence type="ECO:0000256" key="1">
    <source>
        <dbReference type="ARBA" id="ARBA00004141"/>
    </source>
</evidence>
<comment type="similarity">
    <text evidence="2">Belongs to the autoinducer-2 exporter (AI-2E) (TC 2.A.86) family.</text>
</comment>
<keyword evidence="4 6" id="KW-1133">Transmembrane helix</keyword>
<dbReference type="PATRIC" id="fig|1441095.3.peg.2075"/>
<protein>
    <recommendedName>
        <fullName evidence="9">AI-2E family transporter</fullName>
    </recommendedName>
</protein>
<feature type="transmembrane region" description="Helical" evidence="6">
    <location>
        <begin position="72"/>
        <end position="90"/>
    </location>
</feature>
<feature type="transmembrane region" description="Helical" evidence="6">
    <location>
        <begin position="161"/>
        <end position="179"/>
    </location>
</feature>
<feature type="transmembrane region" description="Helical" evidence="6">
    <location>
        <begin position="220"/>
        <end position="237"/>
    </location>
</feature>
<sequence>MLKKPMQLLIWITILLLFLLSIYVAIKLKILWYPLFAISKAILIPLGISIFITYLLLPIIEKLHETGLPRTLSLLIIYLLFFGSAGYGLYKGIPILLNQLYDLSENIPMFAETYNVMLKKIHNHTDQWPDGMHERIDLVISQTEGFVANAVEKAIRSMRILFDYLLIGALIPFLVFYLVKDISLMKKTVWYFTPSSWRKRGWRFLKDVDDSLGGYIRGQLFVCVIIGTCAGLTFWLFHIPYPLILGLVIALTNIIPYFGPFIGAIPALLIAAAVSSKAVIVVLATIAILQFIEGNILGPLIVGRSLNMHPVAIMLALLAGGELGGIVGMIIAVPAASILKIMFTHMISIRAEH</sequence>
<feature type="transmembrane region" description="Helical" evidence="6">
    <location>
        <begin position="32"/>
        <end position="60"/>
    </location>
</feature>
<feature type="transmembrane region" description="Helical" evidence="6">
    <location>
        <begin position="312"/>
        <end position="339"/>
    </location>
</feature>
<dbReference type="PANTHER" id="PTHR21716:SF15">
    <property type="entry name" value="TRANSPORT PROTEIN YRRI-RELATED"/>
    <property type="match status" value="1"/>
</dbReference>
<evidence type="ECO:0000256" key="5">
    <source>
        <dbReference type="ARBA" id="ARBA00023136"/>
    </source>
</evidence>
<evidence type="ECO:0000313" key="8">
    <source>
        <dbReference type="Proteomes" id="UP000067625"/>
    </source>
</evidence>
<accession>A0A0M3R9P7</accession>
<evidence type="ECO:0000256" key="2">
    <source>
        <dbReference type="ARBA" id="ARBA00009773"/>
    </source>
</evidence>
<keyword evidence="8" id="KW-1185">Reference proteome</keyword>
<dbReference type="Pfam" id="PF01594">
    <property type="entry name" value="AI-2E_transport"/>
    <property type="match status" value="1"/>
</dbReference>
<evidence type="ECO:0000256" key="4">
    <source>
        <dbReference type="ARBA" id="ARBA00022989"/>
    </source>
</evidence>
<proteinExistence type="inferred from homology"/>
<dbReference type="PANTHER" id="PTHR21716">
    <property type="entry name" value="TRANSMEMBRANE PROTEIN"/>
    <property type="match status" value="1"/>
</dbReference>
<organism evidence="7 8">
    <name type="scientific">Bacillus gobiensis</name>
    <dbReference type="NCBI Taxonomy" id="1441095"/>
    <lineage>
        <taxon>Bacteria</taxon>
        <taxon>Bacillati</taxon>
        <taxon>Bacillota</taxon>
        <taxon>Bacilli</taxon>
        <taxon>Bacillales</taxon>
        <taxon>Bacillaceae</taxon>
        <taxon>Bacillus</taxon>
    </lineage>
</organism>
<feature type="transmembrane region" description="Helical" evidence="6">
    <location>
        <begin position="7"/>
        <end position="26"/>
    </location>
</feature>
<dbReference type="AlphaFoldDB" id="A0A0M3R9P7"/>
<evidence type="ECO:0000256" key="3">
    <source>
        <dbReference type="ARBA" id="ARBA00022692"/>
    </source>
</evidence>
<dbReference type="Proteomes" id="UP000067625">
    <property type="component" value="Chromosome"/>
</dbReference>
<gene>
    <name evidence="7" type="ORF">AM592_09420</name>
</gene>